<feature type="compositionally biased region" description="Acidic residues" evidence="1">
    <location>
        <begin position="1"/>
        <end position="15"/>
    </location>
</feature>
<evidence type="ECO:0000313" key="3">
    <source>
        <dbReference type="EMBL" id="OEV03210.1"/>
    </source>
</evidence>
<proteinExistence type="predicted"/>
<dbReference type="OrthoDB" id="3212066at2"/>
<feature type="compositionally biased region" description="Acidic residues" evidence="1">
    <location>
        <begin position="178"/>
        <end position="194"/>
    </location>
</feature>
<dbReference type="PATRIC" id="fig|1075402.3.peg.2768"/>
<organism evidence="3 4">
    <name type="scientific">Streptomyces oceani</name>
    <dbReference type="NCBI Taxonomy" id="1075402"/>
    <lineage>
        <taxon>Bacteria</taxon>
        <taxon>Bacillati</taxon>
        <taxon>Actinomycetota</taxon>
        <taxon>Actinomycetes</taxon>
        <taxon>Kitasatosporales</taxon>
        <taxon>Streptomycetaceae</taxon>
        <taxon>Streptomyces</taxon>
    </lineage>
</organism>
<evidence type="ECO:0000313" key="4">
    <source>
        <dbReference type="Proteomes" id="UP000176101"/>
    </source>
</evidence>
<dbReference type="InterPro" id="IPR043763">
    <property type="entry name" value="DUF5709"/>
</dbReference>
<gene>
    <name evidence="3" type="ORF">AN216_12775</name>
</gene>
<feature type="compositionally biased region" description="Basic and acidic residues" evidence="1">
    <location>
        <begin position="115"/>
        <end position="133"/>
    </location>
</feature>
<evidence type="ECO:0000259" key="2">
    <source>
        <dbReference type="Pfam" id="PF18970"/>
    </source>
</evidence>
<name>A0A1E7KGZ0_9ACTN</name>
<dbReference type="Pfam" id="PF18970">
    <property type="entry name" value="DUF5709"/>
    <property type="match status" value="1"/>
</dbReference>
<feature type="domain" description="DUF5709" evidence="2">
    <location>
        <begin position="130"/>
        <end position="178"/>
    </location>
</feature>
<dbReference type="RefSeq" id="WP_070196777.1">
    <property type="nucleotide sequence ID" value="NZ_LJGU01000122.1"/>
</dbReference>
<reference evidence="3 4" key="1">
    <citation type="journal article" date="2016" name="Front. Microbiol.">
        <title>Comparative Genomics Analysis of Streptomyces Species Reveals Their Adaptation to the Marine Environment and Their Diversity at the Genomic Level.</title>
        <authorList>
            <person name="Tian X."/>
            <person name="Zhang Z."/>
            <person name="Yang T."/>
            <person name="Chen M."/>
            <person name="Li J."/>
            <person name="Chen F."/>
            <person name="Yang J."/>
            <person name="Li W."/>
            <person name="Zhang B."/>
            <person name="Zhang Z."/>
            <person name="Wu J."/>
            <person name="Zhang C."/>
            <person name="Long L."/>
            <person name="Xiao J."/>
        </authorList>
    </citation>
    <scope>NUCLEOTIDE SEQUENCE [LARGE SCALE GENOMIC DNA]</scope>
    <source>
        <strain evidence="3 4">SCSIO 02100</strain>
    </source>
</reference>
<keyword evidence="4" id="KW-1185">Reference proteome</keyword>
<feature type="region of interest" description="Disordered" evidence="1">
    <location>
        <begin position="1"/>
        <end position="194"/>
    </location>
</feature>
<dbReference type="STRING" id="1075402.AN216_12775"/>
<feature type="compositionally biased region" description="Low complexity" evidence="1">
    <location>
        <begin position="156"/>
        <end position="176"/>
    </location>
</feature>
<feature type="compositionally biased region" description="Basic and acidic residues" evidence="1">
    <location>
        <begin position="59"/>
        <end position="78"/>
    </location>
</feature>
<accession>A0A1E7KGZ0</accession>
<dbReference type="EMBL" id="LJGU01000122">
    <property type="protein sequence ID" value="OEV03210.1"/>
    <property type="molecule type" value="Genomic_DNA"/>
</dbReference>
<dbReference type="Proteomes" id="UP000176101">
    <property type="component" value="Unassembled WGS sequence"/>
</dbReference>
<comment type="caution">
    <text evidence="3">The sequence shown here is derived from an EMBL/GenBank/DDBJ whole genome shotgun (WGS) entry which is preliminary data.</text>
</comment>
<dbReference type="AlphaFoldDB" id="A0A1E7KGZ0"/>
<sequence length="194" mass="20231">MSDMGDEVYQPDDDASEVREDAGVLEPEDTLIDRGVDSALDEGYSPPEKPLAAETHGTTAEEQREREPLDERLARESDAPAEVVTGSEGRGGEAGSGQRIDQEDPAEVGSAEWAGDERAGTVDELGHDTEAAGRRAGRLLAPDEGTHPDREKDTVGTDVGIDGGAASAEEAAVHVVSESEEPAEAEEGGEPPGS</sequence>
<evidence type="ECO:0000256" key="1">
    <source>
        <dbReference type="SAM" id="MobiDB-lite"/>
    </source>
</evidence>
<protein>
    <recommendedName>
        <fullName evidence="2">DUF5709 domain-containing protein</fullName>
    </recommendedName>
</protein>
<feature type="compositionally biased region" description="Basic and acidic residues" evidence="1">
    <location>
        <begin position="144"/>
        <end position="155"/>
    </location>
</feature>